<dbReference type="Pfam" id="PF01871">
    <property type="entry name" value="AMMECR1"/>
    <property type="match status" value="1"/>
</dbReference>
<dbReference type="InterPro" id="IPR002733">
    <property type="entry name" value="AMMECR1_domain"/>
</dbReference>
<protein>
    <submittedName>
        <fullName evidence="2">AMMECR1 domain-containing protein</fullName>
    </submittedName>
</protein>
<sequence length="178" mass="18507">AAARLGLGMALGTAEAPPLLRVPEWPGSPRPVYVTLVRGRASRACVGSDAPLGGSLAATLTRLGERLADSDLRRPPVRAEELDTLRLVVAFASDPVAVRDPMSVDPAREGLRIESERGAVAFLPGEARTIGWALREARRLGLMAGAGAAAAVSYSRFTVVTISGPAASNTRRTSAVSP</sequence>
<dbReference type="Proteomes" id="UP000696931">
    <property type="component" value="Unassembled WGS sequence"/>
</dbReference>
<dbReference type="AlphaFoldDB" id="A0A933W3F3"/>
<name>A0A933W3F3_UNCEI</name>
<evidence type="ECO:0000313" key="3">
    <source>
        <dbReference type="Proteomes" id="UP000696931"/>
    </source>
</evidence>
<dbReference type="InterPro" id="IPR036071">
    <property type="entry name" value="AMMECR1_dom_sf"/>
</dbReference>
<gene>
    <name evidence="2" type="ORF">HZA61_10325</name>
</gene>
<dbReference type="Gene3D" id="3.30.700.20">
    <property type="entry name" value="Hypothetical protein ph0010, domain 1"/>
    <property type="match status" value="1"/>
</dbReference>
<dbReference type="EMBL" id="JACRIW010000075">
    <property type="protein sequence ID" value="MBI5169873.1"/>
    <property type="molecule type" value="Genomic_DNA"/>
</dbReference>
<feature type="non-terminal residue" evidence="2">
    <location>
        <position position="1"/>
    </location>
</feature>
<dbReference type="InterPro" id="IPR027485">
    <property type="entry name" value="AMMECR1_N"/>
</dbReference>
<evidence type="ECO:0000259" key="1">
    <source>
        <dbReference type="PROSITE" id="PS51112"/>
    </source>
</evidence>
<comment type="caution">
    <text evidence="2">The sequence shown here is derived from an EMBL/GenBank/DDBJ whole genome shotgun (WGS) entry which is preliminary data.</text>
</comment>
<organism evidence="2 3">
    <name type="scientific">Eiseniibacteriota bacterium</name>
    <dbReference type="NCBI Taxonomy" id="2212470"/>
    <lineage>
        <taxon>Bacteria</taxon>
        <taxon>Candidatus Eiseniibacteriota</taxon>
    </lineage>
</organism>
<dbReference type="PROSITE" id="PS51112">
    <property type="entry name" value="AMMECR1"/>
    <property type="match status" value="1"/>
</dbReference>
<feature type="domain" description="AMMECR1" evidence="1">
    <location>
        <begin position="1"/>
        <end position="178"/>
    </location>
</feature>
<dbReference type="SUPFAM" id="SSF143447">
    <property type="entry name" value="AMMECR1-like"/>
    <property type="match status" value="1"/>
</dbReference>
<accession>A0A933W3F3</accession>
<proteinExistence type="predicted"/>
<reference evidence="2" key="1">
    <citation type="submission" date="2020-07" db="EMBL/GenBank/DDBJ databases">
        <title>Huge and variable diversity of episymbiotic CPR bacteria and DPANN archaea in groundwater ecosystems.</title>
        <authorList>
            <person name="He C.Y."/>
            <person name="Keren R."/>
            <person name="Whittaker M."/>
            <person name="Farag I.F."/>
            <person name="Doudna J."/>
            <person name="Cate J.H.D."/>
            <person name="Banfield J.F."/>
        </authorList>
    </citation>
    <scope>NUCLEOTIDE SEQUENCE</scope>
    <source>
        <strain evidence="2">NC_groundwater_1813_Pr3_B-0.1um_71_17</strain>
    </source>
</reference>
<evidence type="ECO:0000313" key="2">
    <source>
        <dbReference type="EMBL" id="MBI5169873.1"/>
    </source>
</evidence>